<dbReference type="AlphaFoldDB" id="A0A5B0G883"/>
<organism evidence="1 2">
    <name type="scientific">Paraburkholderia panacisoli</name>
    <dbReference type="NCBI Taxonomy" id="2603818"/>
    <lineage>
        <taxon>Bacteria</taxon>
        <taxon>Pseudomonadati</taxon>
        <taxon>Pseudomonadota</taxon>
        <taxon>Betaproteobacteria</taxon>
        <taxon>Burkholderiales</taxon>
        <taxon>Burkholderiaceae</taxon>
        <taxon>Paraburkholderia</taxon>
    </lineage>
</organism>
<dbReference type="Proteomes" id="UP000325273">
    <property type="component" value="Unassembled WGS sequence"/>
</dbReference>
<name>A0A5B0G883_9BURK</name>
<accession>A0A5B0G883</accession>
<evidence type="ECO:0000313" key="1">
    <source>
        <dbReference type="EMBL" id="KAA0998139.1"/>
    </source>
</evidence>
<evidence type="ECO:0000313" key="2">
    <source>
        <dbReference type="Proteomes" id="UP000325273"/>
    </source>
</evidence>
<gene>
    <name evidence="1" type="ORF">FVF58_45985</name>
</gene>
<keyword evidence="2" id="KW-1185">Reference proteome</keyword>
<dbReference type="RefSeq" id="WP_149676198.1">
    <property type="nucleotide sequence ID" value="NZ_VTUZ01000064.1"/>
</dbReference>
<sequence length="64" mass="7068">MGSDVLGFDSRTFAWNAGEAFAELDEFAYIALSTNARVRAKNARLLLGWEPKGPPLRDALLNDQ</sequence>
<dbReference type="EMBL" id="VTUZ01000064">
    <property type="protein sequence ID" value="KAA0998139.1"/>
    <property type="molecule type" value="Genomic_DNA"/>
</dbReference>
<proteinExistence type="predicted"/>
<comment type="caution">
    <text evidence="1">The sequence shown here is derived from an EMBL/GenBank/DDBJ whole genome shotgun (WGS) entry which is preliminary data.</text>
</comment>
<reference evidence="1 2" key="1">
    <citation type="submission" date="2019-08" db="EMBL/GenBank/DDBJ databases">
        <title>Paraburkholderia sp. DCY113.</title>
        <authorList>
            <person name="Kang J."/>
        </authorList>
    </citation>
    <scope>NUCLEOTIDE SEQUENCE [LARGE SCALE GENOMIC DNA]</scope>
    <source>
        <strain evidence="1 2">DCY113</strain>
    </source>
</reference>
<protein>
    <submittedName>
        <fullName evidence="1">Uncharacterized protein</fullName>
    </submittedName>
</protein>